<keyword evidence="5" id="KW-0472">Membrane</keyword>
<name>A0ABW9UJY9_9BACL</name>
<dbReference type="PANTHER" id="PTHR35789:SF1">
    <property type="entry name" value="SPORE GERMINATION PROTEIN B3"/>
    <property type="match status" value="1"/>
</dbReference>
<evidence type="ECO:0000256" key="7">
    <source>
        <dbReference type="ARBA" id="ARBA00023288"/>
    </source>
</evidence>
<evidence type="ECO:0000256" key="5">
    <source>
        <dbReference type="ARBA" id="ARBA00023136"/>
    </source>
</evidence>
<evidence type="ECO:0000256" key="1">
    <source>
        <dbReference type="ARBA" id="ARBA00004635"/>
    </source>
</evidence>
<sequence>MLACRTRIFPRFACAKLAYRAEYSQTGYSITLIQRSDHSLISFCHRQAYSKEACAMKWRNIVKTGILLLLGTILTGCWDSKSIDKQLMPLVMGIDQTDNGKQYVVRLLVPHPNGGSYSIEGQAETISEAIDQMKMNQERGIGIVHVDLILIGHTLAKAGIHDVLEFAFRTRELKSRAKLGVVKGNAADLIAQIEENQGSTTRIQDFFSSHSGWDPSVALTYLWEAFRDVFSDTTDMALPYLEKGNKSIFQVLGSAVMRDDRMTGVISSDDTLLYSAFHGHGMAGIIEVTPSASMQILSTTLDYSKEWRAGIPVLHTTLKMDCMVSATKQSGNKISTAALKKELEKLLDERYHNLFHRVQKDKCDILGTGLMFRSKLAEDQVDRWEQEYYPKLEFDYHTVVNIRNTGDLKL</sequence>
<evidence type="ECO:0000256" key="3">
    <source>
        <dbReference type="ARBA" id="ARBA00022544"/>
    </source>
</evidence>
<evidence type="ECO:0000256" key="2">
    <source>
        <dbReference type="ARBA" id="ARBA00007886"/>
    </source>
</evidence>
<dbReference type="Pfam" id="PF25198">
    <property type="entry name" value="Spore_GerAC_N"/>
    <property type="match status" value="1"/>
</dbReference>
<evidence type="ECO:0000259" key="9">
    <source>
        <dbReference type="Pfam" id="PF25198"/>
    </source>
</evidence>
<dbReference type="Pfam" id="PF05504">
    <property type="entry name" value="Spore_GerAC"/>
    <property type="match status" value="1"/>
</dbReference>
<evidence type="ECO:0000259" key="8">
    <source>
        <dbReference type="Pfam" id="PF05504"/>
    </source>
</evidence>
<evidence type="ECO:0000313" key="11">
    <source>
        <dbReference type="Proteomes" id="UP000467637"/>
    </source>
</evidence>
<feature type="domain" description="Spore germination GerAC-like C-terminal" evidence="8">
    <location>
        <begin position="253"/>
        <end position="406"/>
    </location>
</feature>
<accession>A0ABW9UJY9</accession>
<keyword evidence="4" id="KW-0732">Signal</keyword>
<keyword evidence="6" id="KW-0564">Palmitate</keyword>
<gene>
    <name evidence="10" type="ORF">GON05_35230</name>
</gene>
<evidence type="ECO:0000256" key="4">
    <source>
        <dbReference type="ARBA" id="ARBA00022729"/>
    </source>
</evidence>
<evidence type="ECO:0000313" key="10">
    <source>
        <dbReference type="EMBL" id="MVQ39851.1"/>
    </source>
</evidence>
<dbReference type="Gene3D" id="3.30.300.210">
    <property type="entry name" value="Nutrient germinant receptor protein C, domain 3"/>
    <property type="match status" value="1"/>
</dbReference>
<dbReference type="InterPro" id="IPR046953">
    <property type="entry name" value="Spore_GerAC-like_C"/>
</dbReference>
<dbReference type="NCBIfam" id="TIGR02887">
    <property type="entry name" value="spore_ger_x_C"/>
    <property type="match status" value="1"/>
</dbReference>
<dbReference type="EMBL" id="WSEM01000039">
    <property type="protein sequence ID" value="MVQ39851.1"/>
    <property type="molecule type" value="Genomic_DNA"/>
</dbReference>
<reference evidence="10 11" key="1">
    <citation type="submission" date="2019-12" db="EMBL/GenBank/DDBJ databases">
        <authorList>
            <person name="Huq M.A."/>
        </authorList>
    </citation>
    <scope>NUCLEOTIDE SEQUENCE [LARGE SCALE GENOMIC DNA]</scope>
    <source>
        <strain evidence="10 11">MAH-34</strain>
    </source>
</reference>
<comment type="caution">
    <text evidence="10">The sequence shown here is derived from an EMBL/GenBank/DDBJ whole genome shotgun (WGS) entry which is preliminary data.</text>
</comment>
<keyword evidence="3" id="KW-0309">Germination</keyword>
<protein>
    <submittedName>
        <fullName evidence="10">Ger(X)C family spore germination protein</fullName>
    </submittedName>
</protein>
<dbReference type="Proteomes" id="UP000467637">
    <property type="component" value="Unassembled WGS sequence"/>
</dbReference>
<feature type="domain" description="Spore germination protein N-terminal" evidence="9">
    <location>
        <begin position="79"/>
        <end position="242"/>
    </location>
</feature>
<comment type="subcellular location">
    <subcellularLocation>
        <location evidence="1">Membrane</location>
        <topology evidence="1">Lipid-anchor</topology>
    </subcellularLocation>
</comment>
<keyword evidence="7" id="KW-0449">Lipoprotein</keyword>
<organism evidence="10 11">
    <name type="scientific">Paenibacillus anseongense</name>
    <dbReference type="NCBI Taxonomy" id="2682845"/>
    <lineage>
        <taxon>Bacteria</taxon>
        <taxon>Bacillati</taxon>
        <taxon>Bacillota</taxon>
        <taxon>Bacilli</taxon>
        <taxon>Bacillales</taxon>
        <taxon>Paenibacillaceae</taxon>
        <taxon>Paenibacillus</taxon>
    </lineage>
</organism>
<dbReference type="InterPro" id="IPR038501">
    <property type="entry name" value="Spore_GerAC_C_sf"/>
</dbReference>
<dbReference type="InterPro" id="IPR008844">
    <property type="entry name" value="Spore_GerAC-like"/>
</dbReference>
<evidence type="ECO:0000256" key="6">
    <source>
        <dbReference type="ARBA" id="ARBA00023139"/>
    </source>
</evidence>
<dbReference type="PANTHER" id="PTHR35789">
    <property type="entry name" value="SPORE GERMINATION PROTEIN B3"/>
    <property type="match status" value="1"/>
</dbReference>
<comment type="similarity">
    <text evidence="2">Belongs to the GerABKC lipoprotein family.</text>
</comment>
<keyword evidence="11" id="KW-1185">Reference proteome</keyword>
<proteinExistence type="inferred from homology"/>
<dbReference type="InterPro" id="IPR057336">
    <property type="entry name" value="GerAC_N"/>
</dbReference>